<dbReference type="InterPro" id="IPR020861">
    <property type="entry name" value="Triosephosphate_isomerase_AS"/>
</dbReference>
<dbReference type="GO" id="GO:0046166">
    <property type="term" value="P:glyceraldehyde-3-phosphate biosynthetic process"/>
    <property type="evidence" value="ECO:0007669"/>
    <property type="project" value="TreeGrafter"/>
</dbReference>
<evidence type="ECO:0000256" key="4">
    <source>
        <dbReference type="ARBA" id="ARBA00022432"/>
    </source>
</evidence>
<dbReference type="AlphaFoldDB" id="A0A4S3JZB4"/>
<dbReference type="UniPathway" id="UPA00109">
    <property type="reaction ID" value="UER00189"/>
</dbReference>
<dbReference type="PROSITE" id="PS00171">
    <property type="entry name" value="TIM_1"/>
    <property type="match status" value="1"/>
</dbReference>
<comment type="pathway">
    <text evidence="1 8 9">Carbohydrate degradation; glycolysis; D-glyceraldehyde 3-phosphate from glycerone phosphate: step 1/1.</text>
</comment>
<dbReference type="InterPro" id="IPR000652">
    <property type="entry name" value="Triosephosphate_isomerase"/>
</dbReference>
<comment type="caution">
    <text evidence="10">The sequence shown here is derived from an EMBL/GenBank/DDBJ whole genome shotgun (WGS) entry which is preliminary data.</text>
</comment>
<feature type="active site" description="Electrophile" evidence="8">
    <location>
        <position position="97"/>
    </location>
</feature>
<dbReference type="PROSITE" id="PS51440">
    <property type="entry name" value="TIM_2"/>
    <property type="match status" value="1"/>
</dbReference>
<feature type="binding site" evidence="8">
    <location>
        <position position="215"/>
    </location>
    <ligand>
        <name>substrate</name>
    </ligand>
</feature>
<comment type="function">
    <text evidence="8">Involved in the gluconeogenesis. Catalyzes stereospecifically the conversion of dihydroxyacetone phosphate (DHAP) to D-glyceraldehyde-3-phosphate (G3P).</text>
</comment>
<evidence type="ECO:0000256" key="5">
    <source>
        <dbReference type="ARBA" id="ARBA00022490"/>
    </source>
</evidence>
<evidence type="ECO:0000256" key="9">
    <source>
        <dbReference type="RuleBase" id="RU363013"/>
    </source>
</evidence>
<keyword evidence="11" id="KW-1185">Reference proteome</keyword>
<dbReference type="RefSeq" id="WP_133881292.1">
    <property type="nucleotide sequence ID" value="NZ_MWIN01000036.1"/>
</dbReference>
<dbReference type="PANTHER" id="PTHR21139:SF42">
    <property type="entry name" value="TRIOSEPHOSPHATE ISOMERASE"/>
    <property type="match status" value="1"/>
</dbReference>
<dbReference type="GO" id="GO:0006096">
    <property type="term" value="P:glycolytic process"/>
    <property type="evidence" value="ECO:0007669"/>
    <property type="project" value="UniProtKB-UniRule"/>
</dbReference>
<keyword evidence="5 8" id="KW-0963">Cytoplasm</keyword>
<dbReference type="EC" id="5.3.1.1" evidence="8 9"/>
<proteinExistence type="inferred from homology"/>
<dbReference type="Pfam" id="PF00121">
    <property type="entry name" value="TIM"/>
    <property type="match status" value="1"/>
</dbReference>
<dbReference type="GO" id="GO:0019563">
    <property type="term" value="P:glycerol catabolic process"/>
    <property type="evidence" value="ECO:0007669"/>
    <property type="project" value="TreeGrafter"/>
</dbReference>
<comment type="pathway">
    <text evidence="8 9">Carbohydrate biosynthesis; gluconeogenesis.</text>
</comment>
<dbReference type="UniPathway" id="UPA00138"/>
<feature type="binding site" evidence="8">
    <location>
        <begin position="10"/>
        <end position="12"/>
    </location>
    <ligand>
        <name>substrate</name>
    </ligand>
</feature>
<protein>
    <recommendedName>
        <fullName evidence="8 9">Triosephosphate isomerase</fullName>
        <shortName evidence="8">TIM</shortName>
        <shortName evidence="8">TPI</shortName>
        <ecNumber evidence="8 9">5.3.1.1</ecNumber>
    </recommendedName>
    <alternativeName>
        <fullName evidence="8">Triose-phosphate isomerase</fullName>
    </alternativeName>
</protein>
<dbReference type="GO" id="GO:0004807">
    <property type="term" value="F:triose-phosphate isomerase activity"/>
    <property type="evidence" value="ECO:0007669"/>
    <property type="project" value="UniProtKB-UniRule"/>
</dbReference>
<feature type="binding site" evidence="8">
    <location>
        <position position="176"/>
    </location>
    <ligand>
        <name>substrate</name>
    </ligand>
</feature>
<comment type="pathway">
    <text evidence="2">Carbohydrate metabolism; erythritol degradation.</text>
</comment>
<accession>A0A4S3JZB4</accession>
<dbReference type="InterPro" id="IPR022896">
    <property type="entry name" value="TrioseP_Isoase_bac/euk"/>
</dbReference>
<evidence type="ECO:0000256" key="7">
    <source>
        <dbReference type="ARBA" id="ARBA00023235"/>
    </source>
</evidence>
<keyword evidence="6 8" id="KW-0324">Glycolysis</keyword>
<dbReference type="GO" id="GO:0006094">
    <property type="term" value="P:gluconeogenesis"/>
    <property type="evidence" value="ECO:0007669"/>
    <property type="project" value="UniProtKB-UniRule"/>
</dbReference>
<keyword evidence="7 8" id="KW-0413">Isomerase</keyword>
<dbReference type="OrthoDB" id="9809429at2"/>
<dbReference type="Proteomes" id="UP000295341">
    <property type="component" value="Unassembled WGS sequence"/>
</dbReference>
<comment type="subunit">
    <text evidence="8 9">Homodimer.</text>
</comment>
<dbReference type="InterPro" id="IPR035990">
    <property type="entry name" value="TIM_sf"/>
</dbReference>
<evidence type="ECO:0000313" key="11">
    <source>
        <dbReference type="Proteomes" id="UP000295341"/>
    </source>
</evidence>
<evidence type="ECO:0000256" key="1">
    <source>
        <dbReference type="ARBA" id="ARBA00004680"/>
    </source>
</evidence>
<organism evidence="10 11">
    <name type="scientific">Panacagrimonas perspica</name>
    <dbReference type="NCBI Taxonomy" id="381431"/>
    <lineage>
        <taxon>Bacteria</taxon>
        <taxon>Pseudomonadati</taxon>
        <taxon>Pseudomonadota</taxon>
        <taxon>Gammaproteobacteria</taxon>
        <taxon>Nevskiales</taxon>
        <taxon>Nevskiaceae</taxon>
        <taxon>Panacagrimonas</taxon>
    </lineage>
</organism>
<keyword evidence="4 8" id="KW-0312">Gluconeogenesis</keyword>
<dbReference type="FunFam" id="3.20.20.70:FF:000016">
    <property type="entry name" value="Triosephosphate isomerase"/>
    <property type="match status" value="1"/>
</dbReference>
<reference evidence="10 11" key="1">
    <citation type="submission" date="2019-03" db="EMBL/GenBank/DDBJ databases">
        <title>Genomic Encyclopedia of Type Strains, Phase IV (KMG-IV): sequencing the most valuable type-strain genomes for metagenomic binning, comparative biology and taxonomic classification.</title>
        <authorList>
            <person name="Goeker M."/>
        </authorList>
    </citation>
    <scope>NUCLEOTIDE SEQUENCE [LARGE SCALE GENOMIC DNA]</scope>
    <source>
        <strain evidence="10 11">DSM 26377</strain>
    </source>
</reference>
<evidence type="ECO:0000256" key="8">
    <source>
        <dbReference type="HAMAP-Rule" id="MF_00147"/>
    </source>
</evidence>
<dbReference type="Gene3D" id="3.20.20.70">
    <property type="entry name" value="Aldolase class I"/>
    <property type="match status" value="1"/>
</dbReference>
<dbReference type="NCBIfam" id="TIGR00419">
    <property type="entry name" value="tim"/>
    <property type="match status" value="1"/>
</dbReference>
<evidence type="ECO:0000256" key="3">
    <source>
        <dbReference type="ARBA" id="ARBA00007422"/>
    </source>
</evidence>
<comment type="subcellular location">
    <subcellularLocation>
        <location evidence="8 9">Cytoplasm</location>
    </subcellularLocation>
</comment>
<dbReference type="InterPro" id="IPR013785">
    <property type="entry name" value="Aldolase_TIM"/>
</dbReference>
<feature type="binding site" evidence="8">
    <location>
        <begin position="236"/>
        <end position="237"/>
    </location>
    <ligand>
        <name>substrate</name>
    </ligand>
</feature>
<evidence type="ECO:0000256" key="2">
    <source>
        <dbReference type="ARBA" id="ARBA00004939"/>
    </source>
</evidence>
<evidence type="ECO:0000256" key="6">
    <source>
        <dbReference type="ARBA" id="ARBA00023152"/>
    </source>
</evidence>
<dbReference type="SUPFAM" id="SSF51351">
    <property type="entry name" value="Triosephosphate isomerase (TIM)"/>
    <property type="match status" value="1"/>
</dbReference>
<dbReference type="PANTHER" id="PTHR21139">
    <property type="entry name" value="TRIOSEPHOSPHATE ISOMERASE"/>
    <property type="match status" value="1"/>
</dbReference>
<comment type="catalytic activity">
    <reaction evidence="8 9">
        <text>D-glyceraldehyde 3-phosphate = dihydroxyacetone phosphate</text>
        <dbReference type="Rhea" id="RHEA:18585"/>
        <dbReference type="ChEBI" id="CHEBI:57642"/>
        <dbReference type="ChEBI" id="CHEBI:59776"/>
        <dbReference type="EC" id="5.3.1.1"/>
    </reaction>
</comment>
<comment type="similarity">
    <text evidence="3 8 9">Belongs to the triosephosphate isomerase family.</text>
</comment>
<sequence>MKRQYLVAGNWKMNGSLEANRTLVAGIAAGLEACAQVEVLVCPAAVHIGQVRELIGSTRIRLGGQNLADQEKAGAFTGETHGAMLKELGCSYVLVGHSERRALYGETDAIVAAKFKVAQALGLVPVLCLGETLEERDGNRTEAVLGRQLGAVIDAAGVAAFGAKAVIAYEPVWAIGTGRTATAAQAQAAHAFLRGQLANRDATITGSTRILYGGSVKPDNALELFAGADVDGGLIGGASLKSSDFLAICAGAQAQQA</sequence>
<name>A0A4S3JZB4_9GAMM</name>
<dbReference type="CDD" id="cd00311">
    <property type="entry name" value="TIM"/>
    <property type="match status" value="1"/>
</dbReference>
<dbReference type="HAMAP" id="MF_00147_B">
    <property type="entry name" value="TIM_B"/>
    <property type="match status" value="1"/>
</dbReference>
<dbReference type="EMBL" id="SOBT01000008">
    <property type="protein sequence ID" value="TDU32814.1"/>
    <property type="molecule type" value="Genomic_DNA"/>
</dbReference>
<feature type="active site" description="Proton acceptor" evidence="8">
    <location>
        <position position="170"/>
    </location>
</feature>
<evidence type="ECO:0000313" key="10">
    <source>
        <dbReference type="EMBL" id="TDU32814.1"/>
    </source>
</evidence>
<gene>
    <name evidence="8" type="primary">tpiA</name>
    <name evidence="10" type="ORF">DFR24_2221</name>
</gene>
<dbReference type="GO" id="GO:0005829">
    <property type="term" value="C:cytosol"/>
    <property type="evidence" value="ECO:0007669"/>
    <property type="project" value="TreeGrafter"/>
</dbReference>